<dbReference type="Gene3D" id="1.10.150.670">
    <property type="entry name" value="Crossover junction endonuclease EME1, DNA-binding domain"/>
    <property type="match status" value="1"/>
</dbReference>
<evidence type="ECO:0000313" key="2">
    <source>
        <dbReference type="EMBL" id="CAJ0593450.1"/>
    </source>
</evidence>
<protein>
    <recommendedName>
        <fullName evidence="4">Crossover junction endonuclease EME1</fullName>
    </recommendedName>
</protein>
<feature type="compositionally biased region" description="Basic and acidic residues" evidence="1">
    <location>
        <begin position="162"/>
        <end position="171"/>
    </location>
</feature>
<dbReference type="EMBL" id="CATQJL010000112">
    <property type="protein sequence ID" value="CAJ0593450.1"/>
    <property type="molecule type" value="Genomic_DNA"/>
</dbReference>
<feature type="region of interest" description="Disordered" evidence="1">
    <location>
        <begin position="151"/>
        <end position="171"/>
    </location>
</feature>
<sequence length="460" mass="52481">MSHILSQKPAALAASGRNAVFLSRNWHLMDDDDDIIVIEESICLPPSPVRRSAPLREIEILDEPGPSTSGSILDKHVKLPSTSDSYSNFNKLLELEQLIARAKANSVNKRSPKLGLGGSDNDDCAIMVQENIPADDVLAVQEKTVPLAEEPEVPVKKKRRKEPSEAKLQKERERKLKAIEREKNASINSRCEHYMYCHVPRLVFDTFTDTELNTRMEFLQRNLQEQLICDEQRNDMQIVWYRKCIDVEETDSGITKREYEALQHVFAVVISADSFKELVKSKTLEDFVTSQKLSYSLPNPTLVIIIFGKQSRNLFDLSISLFEYYRTQLNYVDNAKEFAIYLAQISRALAKLEKPSSKQDRLIVDVEKGIKDGAPEELIEDWWDKMLAVIARMHDAHRRAIMAKYPNPILASKRFSEMGYANAVKELSELRSESGRRLGPVMAHRLFMILTDLTGRETVA</sequence>
<dbReference type="InterPro" id="IPR042530">
    <property type="entry name" value="EME1/EME2_C"/>
</dbReference>
<accession>A0AA36DTK3</accession>
<dbReference type="AlphaFoldDB" id="A0AA36DTK3"/>
<keyword evidence="3" id="KW-1185">Reference proteome</keyword>
<gene>
    <name evidence="2" type="ORF">CYNAS_LOCUS5433</name>
</gene>
<dbReference type="Proteomes" id="UP001176961">
    <property type="component" value="Unassembled WGS sequence"/>
</dbReference>
<organism evidence="2 3">
    <name type="scientific">Cylicocyclus nassatus</name>
    <name type="common">Nematode worm</name>
    <dbReference type="NCBI Taxonomy" id="53992"/>
    <lineage>
        <taxon>Eukaryota</taxon>
        <taxon>Metazoa</taxon>
        <taxon>Ecdysozoa</taxon>
        <taxon>Nematoda</taxon>
        <taxon>Chromadorea</taxon>
        <taxon>Rhabditida</taxon>
        <taxon>Rhabditina</taxon>
        <taxon>Rhabditomorpha</taxon>
        <taxon>Strongyloidea</taxon>
        <taxon>Strongylidae</taxon>
        <taxon>Cylicocyclus</taxon>
    </lineage>
</organism>
<reference evidence="2" key="1">
    <citation type="submission" date="2023-07" db="EMBL/GenBank/DDBJ databases">
        <authorList>
            <consortium name="CYATHOMIX"/>
        </authorList>
    </citation>
    <scope>NUCLEOTIDE SEQUENCE</scope>
    <source>
        <strain evidence="2">N/A</strain>
    </source>
</reference>
<name>A0AA36DTK3_CYLNA</name>
<proteinExistence type="predicted"/>
<comment type="caution">
    <text evidence="2">The sequence shown here is derived from an EMBL/GenBank/DDBJ whole genome shotgun (WGS) entry which is preliminary data.</text>
</comment>
<evidence type="ECO:0000256" key="1">
    <source>
        <dbReference type="SAM" id="MobiDB-lite"/>
    </source>
</evidence>
<evidence type="ECO:0000313" key="3">
    <source>
        <dbReference type="Proteomes" id="UP001176961"/>
    </source>
</evidence>
<evidence type="ECO:0008006" key="4">
    <source>
        <dbReference type="Google" id="ProtNLM"/>
    </source>
</evidence>